<protein>
    <submittedName>
        <fullName evidence="3">Guanylyl cyclase</fullName>
    </submittedName>
</protein>
<organism evidence="3 4">
    <name type="scientific">Reyranella soli</name>
    <dbReference type="NCBI Taxonomy" id="1230389"/>
    <lineage>
        <taxon>Bacteria</taxon>
        <taxon>Pseudomonadati</taxon>
        <taxon>Pseudomonadota</taxon>
        <taxon>Alphaproteobacteria</taxon>
        <taxon>Hyphomicrobiales</taxon>
        <taxon>Reyranellaceae</taxon>
        <taxon>Reyranella</taxon>
    </lineage>
</organism>
<dbReference type="CDD" id="cd07302">
    <property type="entry name" value="CHD"/>
    <property type="match status" value="1"/>
</dbReference>
<keyword evidence="1" id="KW-0802">TPR repeat</keyword>
<dbReference type="AlphaFoldDB" id="A0A512NNE4"/>
<evidence type="ECO:0000256" key="1">
    <source>
        <dbReference type="PROSITE-ProRule" id="PRU00339"/>
    </source>
</evidence>
<dbReference type="InterPro" id="IPR050697">
    <property type="entry name" value="Adenylyl/Guanylyl_Cyclase_3/4"/>
</dbReference>
<keyword evidence="4" id="KW-1185">Reference proteome</keyword>
<evidence type="ECO:0000313" key="3">
    <source>
        <dbReference type="EMBL" id="GEP60471.1"/>
    </source>
</evidence>
<dbReference type="PANTHER" id="PTHR43081">
    <property type="entry name" value="ADENYLATE CYCLASE, TERMINAL-DIFFERENTIATION SPECIFIC-RELATED"/>
    <property type="match status" value="1"/>
</dbReference>
<dbReference type="Proteomes" id="UP000321058">
    <property type="component" value="Unassembled WGS sequence"/>
</dbReference>
<dbReference type="InterPro" id="IPR019734">
    <property type="entry name" value="TPR_rpt"/>
</dbReference>
<dbReference type="PANTHER" id="PTHR43081:SF19">
    <property type="entry name" value="PH-SENSITIVE ADENYLATE CYCLASE RV1264"/>
    <property type="match status" value="1"/>
</dbReference>
<name>A0A512NNE4_9HYPH</name>
<reference evidence="3 4" key="1">
    <citation type="submission" date="2019-07" db="EMBL/GenBank/DDBJ databases">
        <title>Whole genome shotgun sequence of Reyranella soli NBRC 108950.</title>
        <authorList>
            <person name="Hosoyama A."/>
            <person name="Uohara A."/>
            <person name="Ohji S."/>
            <person name="Ichikawa N."/>
        </authorList>
    </citation>
    <scope>NUCLEOTIDE SEQUENCE [LARGE SCALE GENOMIC DNA]</scope>
    <source>
        <strain evidence="3 4">NBRC 108950</strain>
    </source>
</reference>
<feature type="repeat" description="TPR" evidence="1">
    <location>
        <begin position="458"/>
        <end position="491"/>
    </location>
</feature>
<dbReference type="PROSITE" id="PS50125">
    <property type="entry name" value="GUANYLATE_CYCLASE_2"/>
    <property type="match status" value="1"/>
</dbReference>
<dbReference type="SUPFAM" id="SSF55073">
    <property type="entry name" value="Nucleotide cyclase"/>
    <property type="match status" value="1"/>
</dbReference>
<dbReference type="InterPro" id="IPR029787">
    <property type="entry name" value="Nucleotide_cyclase"/>
</dbReference>
<dbReference type="SMART" id="SM00028">
    <property type="entry name" value="TPR"/>
    <property type="match status" value="3"/>
</dbReference>
<comment type="caution">
    <text evidence="3">The sequence shown here is derived from an EMBL/GenBank/DDBJ whole genome shotgun (WGS) entry which is preliminary data.</text>
</comment>
<evidence type="ECO:0000313" key="4">
    <source>
        <dbReference type="Proteomes" id="UP000321058"/>
    </source>
</evidence>
<dbReference type="GO" id="GO:0006171">
    <property type="term" value="P:cAMP biosynthetic process"/>
    <property type="evidence" value="ECO:0007669"/>
    <property type="project" value="TreeGrafter"/>
</dbReference>
<dbReference type="Gene3D" id="1.25.40.10">
    <property type="entry name" value="Tetratricopeptide repeat domain"/>
    <property type="match status" value="2"/>
</dbReference>
<accession>A0A512NNE4</accession>
<dbReference type="PROSITE" id="PS50005">
    <property type="entry name" value="TPR"/>
    <property type="match status" value="1"/>
</dbReference>
<sequence>MTEQRRLAAIVSADVAGYSRLMGRDESGTLAALKAMRQEVVDPAITSHGGRVVKTTGDGLLLEFPSVVNAVRCAVEVQTLIAEHSDEVPDDRRIAFRIGINLGDIIVEGDDIFGDGVNIAARLQEIAPSGGICISSRVHDDVRDRLEATFVDGGTQLLKNIVRPVQVWRWQAGTADPAQIASAPITLPLPDKPSIAVLPFQNMSGDQEQEYFVDGVTEDIITELSRFHSLFVIARNSSFSYKGKSPDVRQVGRDLGVRYVLEGSIRKSANRIRVTGQLVDSVTGNHIWAERYDRVLEDVFAVQEEVTQAVVAAIAPQIELAEQLKAARQRPENLTAYEIALRAYAHALEGRDKVDREIVDIAIREAKEALSIDPSCVLALHALCVAHSNALYTQVADDREHALKEVTRAVERAMELDGTNAMSFAQRAIIVLLSGQLDRYPDALVDARRAHELNPNDTFVLRLLGTLEAAVGQHEQALKYGKQVLRLNPRQARNHMAYSLMAFASFGAKNYREGVDWAARALNDMATYVPAHNNLIVCLVGSGEIDKARTAFDVGRALAPQYFKTRLDGTSSYAQPSDRSRAITFLRIAAGLEDPSAAEGLR</sequence>
<dbReference type="RefSeq" id="WP_147155811.1">
    <property type="nucleotide sequence ID" value="NZ_BKAJ01000165.1"/>
</dbReference>
<proteinExistence type="predicted"/>
<dbReference type="InterPro" id="IPR001054">
    <property type="entry name" value="A/G_cyclase"/>
</dbReference>
<dbReference type="GO" id="GO:0004016">
    <property type="term" value="F:adenylate cyclase activity"/>
    <property type="evidence" value="ECO:0007669"/>
    <property type="project" value="UniProtKB-ARBA"/>
</dbReference>
<gene>
    <name evidence="3" type="ORF">RSO01_76370</name>
</gene>
<dbReference type="SUPFAM" id="SSF48452">
    <property type="entry name" value="TPR-like"/>
    <property type="match status" value="1"/>
</dbReference>
<dbReference type="OrthoDB" id="9807521at2"/>
<dbReference type="InterPro" id="IPR011990">
    <property type="entry name" value="TPR-like_helical_dom_sf"/>
</dbReference>
<dbReference type="EMBL" id="BKAJ01000165">
    <property type="protein sequence ID" value="GEP60471.1"/>
    <property type="molecule type" value="Genomic_DNA"/>
</dbReference>
<feature type="domain" description="Guanylate cyclase" evidence="2">
    <location>
        <begin position="9"/>
        <end position="124"/>
    </location>
</feature>
<evidence type="ECO:0000259" key="2">
    <source>
        <dbReference type="PROSITE" id="PS50125"/>
    </source>
</evidence>
<dbReference type="Gene3D" id="3.40.50.10610">
    <property type="entry name" value="ABC-type transport auxiliary lipoprotein component"/>
    <property type="match status" value="1"/>
</dbReference>
<dbReference type="Pfam" id="PF00211">
    <property type="entry name" value="Guanylate_cyc"/>
    <property type="match status" value="1"/>
</dbReference>
<dbReference type="GO" id="GO:0035556">
    <property type="term" value="P:intracellular signal transduction"/>
    <property type="evidence" value="ECO:0007669"/>
    <property type="project" value="InterPro"/>
</dbReference>
<dbReference type="Gene3D" id="3.30.70.1230">
    <property type="entry name" value="Nucleotide cyclase"/>
    <property type="match status" value="1"/>
</dbReference>